<feature type="domain" description="Carbohydrate kinase PfkB" evidence="6">
    <location>
        <begin position="6"/>
        <end position="288"/>
    </location>
</feature>
<dbReference type="SUPFAM" id="SSF53613">
    <property type="entry name" value="Ribokinase-like"/>
    <property type="match status" value="1"/>
</dbReference>
<evidence type="ECO:0000256" key="2">
    <source>
        <dbReference type="ARBA" id="ARBA00022679"/>
    </source>
</evidence>
<accession>A0A918CKQ1</accession>
<dbReference type="CDD" id="cd01166">
    <property type="entry name" value="KdgK"/>
    <property type="match status" value="1"/>
</dbReference>
<evidence type="ECO:0000256" key="1">
    <source>
        <dbReference type="ARBA" id="ARBA00010688"/>
    </source>
</evidence>
<keyword evidence="4 7" id="KW-0418">Kinase</keyword>
<proteinExistence type="inferred from homology"/>
<keyword evidence="3" id="KW-0547">Nucleotide-binding</keyword>
<evidence type="ECO:0000256" key="5">
    <source>
        <dbReference type="ARBA" id="ARBA00022840"/>
    </source>
</evidence>
<dbReference type="Gene3D" id="3.40.1190.20">
    <property type="match status" value="1"/>
</dbReference>
<keyword evidence="2" id="KW-0808">Transferase</keyword>
<keyword evidence="5" id="KW-0067">ATP-binding</keyword>
<dbReference type="PANTHER" id="PTHR43085">
    <property type="entry name" value="HEXOKINASE FAMILY MEMBER"/>
    <property type="match status" value="1"/>
</dbReference>
<evidence type="ECO:0000256" key="4">
    <source>
        <dbReference type="ARBA" id="ARBA00022777"/>
    </source>
</evidence>
<dbReference type="PANTHER" id="PTHR43085:SF1">
    <property type="entry name" value="PSEUDOURIDINE KINASE-RELATED"/>
    <property type="match status" value="1"/>
</dbReference>
<reference evidence="7" key="2">
    <citation type="submission" date="2020-09" db="EMBL/GenBank/DDBJ databases">
        <authorList>
            <person name="Sun Q."/>
            <person name="Ohkuma M."/>
        </authorList>
    </citation>
    <scope>NUCLEOTIDE SEQUENCE</scope>
    <source>
        <strain evidence="7">JCM 3346</strain>
    </source>
</reference>
<dbReference type="GO" id="GO:0005524">
    <property type="term" value="F:ATP binding"/>
    <property type="evidence" value="ECO:0007669"/>
    <property type="project" value="UniProtKB-KW"/>
</dbReference>
<dbReference type="AlphaFoldDB" id="A0A918CKQ1"/>
<evidence type="ECO:0000313" key="7">
    <source>
        <dbReference type="EMBL" id="GGR29667.1"/>
    </source>
</evidence>
<comment type="similarity">
    <text evidence="1">Belongs to the carbohydrate kinase PfkB family.</text>
</comment>
<dbReference type="RefSeq" id="WP_189085637.1">
    <property type="nucleotide sequence ID" value="NZ_BMRJ01000002.1"/>
</dbReference>
<gene>
    <name evidence="7" type="ORF">GCM10010196_24550</name>
</gene>
<evidence type="ECO:0000256" key="3">
    <source>
        <dbReference type="ARBA" id="ARBA00022741"/>
    </source>
</evidence>
<dbReference type="InterPro" id="IPR011611">
    <property type="entry name" value="PfkB_dom"/>
</dbReference>
<comment type="caution">
    <text evidence="7">The sequence shown here is derived from an EMBL/GenBank/DDBJ whole genome shotgun (WGS) entry which is preliminary data.</text>
</comment>
<evidence type="ECO:0000313" key="8">
    <source>
        <dbReference type="Proteomes" id="UP000610303"/>
    </source>
</evidence>
<sequence length="301" mass="30796">MPPFPEVLTVGETMALVVPARAEPLESAVDFRVEPGGAESNVAAHLAALGRRAAWAGAVGDDPLGRRLLAQLDALGVDTSWAGRDPGSPTGVYFKNPGDGVHYYRTGSAASRLGADTVAGLPVAGARLLHLSGITPALSASCEELVDALFAAADAAEVPVSFDVNHRPALWPSRAAAAERLLGLARRARVVFVGLDEAEGLWGTSTAESVRELLPEPAQLIVKDGAVGATEYSHSAPAAHVPATPTTAVEVVGAGDAFAAGWIAAWLDGADAEARLAAGHARAVLTIAGTSDVPREEENDG</sequence>
<dbReference type="EMBL" id="BMRJ01000002">
    <property type="protein sequence ID" value="GGR29667.1"/>
    <property type="molecule type" value="Genomic_DNA"/>
</dbReference>
<dbReference type="Proteomes" id="UP000610303">
    <property type="component" value="Unassembled WGS sequence"/>
</dbReference>
<evidence type="ECO:0000259" key="6">
    <source>
        <dbReference type="Pfam" id="PF00294"/>
    </source>
</evidence>
<dbReference type="GO" id="GO:0016301">
    <property type="term" value="F:kinase activity"/>
    <property type="evidence" value="ECO:0007669"/>
    <property type="project" value="UniProtKB-KW"/>
</dbReference>
<organism evidence="7 8">
    <name type="scientific">Agromyces mediolanus</name>
    <name type="common">Corynebacterium mediolanum</name>
    <dbReference type="NCBI Taxonomy" id="41986"/>
    <lineage>
        <taxon>Bacteria</taxon>
        <taxon>Bacillati</taxon>
        <taxon>Actinomycetota</taxon>
        <taxon>Actinomycetes</taxon>
        <taxon>Micrococcales</taxon>
        <taxon>Microbacteriaceae</taxon>
        <taxon>Agromyces</taxon>
    </lineage>
</organism>
<reference evidence="7" key="1">
    <citation type="journal article" date="2014" name="Int. J. Syst. Evol. Microbiol.">
        <title>Complete genome sequence of Corynebacterium casei LMG S-19264T (=DSM 44701T), isolated from a smear-ripened cheese.</title>
        <authorList>
            <consortium name="US DOE Joint Genome Institute (JGI-PGF)"/>
            <person name="Walter F."/>
            <person name="Albersmeier A."/>
            <person name="Kalinowski J."/>
            <person name="Ruckert C."/>
        </authorList>
    </citation>
    <scope>NUCLEOTIDE SEQUENCE</scope>
    <source>
        <strain evidence="7">JCM 3346</strain>
    </source>
</reference>
<dbReference type="Pfam" id="PF00294">
    <property type="entry name" value="PfkB"/>
    <property type="match status" value="1"/>
</dbReference>
<name>A0A918CKQ1_AGRME</name>
<dbReference type="InterPro" id="IPR029056">
    <property type="entry name" value="Ribokinase-like"/>
</dbReference>
<protein>
    <submittedName>
        <fullName evidence="7">Sugar kinase</fullName>
    </submittedName>
</protein>
<keyword evidence="8" id="KW-1185">Reference proteome</keyword>
<dbReference type="InterPro" id="IPR050306">
    <property type="entry name" value="PfkB_Carbo_kinase"/>
</dbReference>